<name>A0A1C3XGJ4_9BRAD</name>
<evidence type="ECO:0000313" key="2">
    <source>
        <dbReference type="Proteomes" id="UP000183174"/>
    </source>
</evidence>
<protein>
    <submittedName>
        <fullName evidence="1">Uncharacterized protein</fullName>
    </submittedName>
</protein>
<sequence length="64" mass="7038">MRVHSTLSLVAVLLVGVAAKLAFYDSHLARAVPSSASEDIQTMQRSITNLPLQKFQDMTFVFAD</sequence>
<dbReference type="EMBL" id="FMAE01000015">
    <property type="protein sequence ID" value="SCB51094.1"/>
    <property type="molecule type" value="Genomic_DNA"/>
</dbReference>
<organism evidence="1 2">
    <name type="scientific">Bradyrhizobium yuanmingense</name>
    <dbReference type="NCBI Taxonomy" id="108015"/>
    <lineage>
        <taxon>Bacteria</taxon>
        <taxon>Pseudomonadati</taxon>
        <taxon>Pseudomonadota</taxon>
        <taxon>Alphaproteobacteria</taxon>
        <taxon>Hyphomicrobiales</taxon>
        <taxon>Nitrobacteraceae</taxon>
        <taxon>Bradyrhizobium</taxon>
    </lineage>
</organism>
<dbReference type="RefSeq" id="WP_074448279.1">
    <property type="nucleotide sequence ID" value="NZ_FMAE01000015.1"/>
</dbReference>
<dbReference type="Proteomes" id="UP000183174">
    <property type="component" value="Unassembled WGS sequence"/>
</dbReference>
<evidence type="ECO:0000313" key="1">
    <source>
        <dbReference type="EMBL" id="SCB51094.1"/>
    </source>
</evidence>
<gene>
    <name evidence="1" type="ORF">GA0061099_101515</name>
</gene>
<dbReference type="AlphaFoldDB" id="A0A1C3XGJ4"/>
<reference evidence="1 2" key="1">
    <citation type="submission" date="2016-08" db="EMBL/GenBank/DDBJ databases">
        <authorList>
            <person name="Seilhamer J.J."/>
        </authorList>
    </citation>
    <scope>NUCLEOTIDE SEQUENCE [LARGE SCALE GENOMIC DNA]</scope>
    <source>
        <strain evidence="1 2">CCBAU 10071</strain>
    </source>
</reference>
<proteinExistence type="predicted"/>
<accession>A0A1C3XGJ4</accession>